<sequence>MSEKIDEVVETDPEILISQFSKKFSENYTPEEWKKIQSAWDYLISKTSELKRKCGKPYYLHPLRVATILAEKNLGADTIIAGFFHNILDVDNDCLPEIEKKFGKEIAVICNGTAKITGLKINSTSLHQADSIRKMLFAMVDDIRVILVKLADRLDRMRNLKFVSAQAQRAVAKEVIDIWCPLASRLGMSDVKSEMEDLSLKYSNPEVFQQIKSIVAQKKAERSEYLNNAVKKIYTATEKAGITVNITSRAKHFYSIYQKMRKRNKEPGELYDLLALRIICNTESECYTLIGIVHGLWKPMEGRFKDYIAMPKANGYQSLHTTVICEGKPLEIQIRTQEMHSIAEHGVASHWLYKKGTNHDMVKAEDLSIINQLRALRNEDLSDEKFFAELKSDLLGDSIYVFTPKGDVKELPAGANAIDFAYAIHSGIGEKVVGAKADGKIIPLTQPLKNTQIIEILTNPQAHPTQSQLQAVKTSKARQKIHSWLVENDPTFIDKEAQEKREAEIAANTLYSKKIAEENSAERKRKAALKKQQSQNFTGRIRIENDTNFLVTIAQCCKPVPGDPIVGYVSHSRGITVHRADCLTFLRIPAIQERSVAVEWDTSADKKQEKKDKLLEQNREKSRQKQIEKNQYKKQR</sequence>
<dbReference type="AlphaFoldDB" id="F2NW88"/>
<dbReference type="Proteomes" id="UP000006852">
    <property type="component" value="Chromosome"/>
</dbReference>
<dbReference type="OrthoDB" id="9805041at2"/>
<dbReference type="PANTHER" id="PTHR21262">
    <property type="entry name" value="GUANOSINE-3',5'-BIS DIPHOSPHATE 3'-PYROPHOSPHOHYDROLASE"/>
    <property type="match status" value="1"/>
</dbReference>
<dbReference type="InterPro" id="IPR033655">
    <property type="entry name" value="TGS_RelA/SpoT"/>
</dbReference>
<dbReference type="InterPro" id="IPR007685">
    <property type="entry name" value="RelA_SpoT"/>
</dbReference>
<dbReference type="GeneID" id="302999262"/>
<evidence type="ECO:0000259" key="3">
    <source>
        <dbReference type="PROSITE" id="PS51880"/>
    </source>
</evidence>
<dbReference type="SMART" id="SM00954">
    <property type="entry name" value="RelA_SpoT"/>
    <property type="match status" value="1"/>
</dbReference>
<dbReference type="Gene3D" id="3.30.460.10">
    <property type="entry name" value="Beta Polymerase, domain 2"/>
    <property type="match status" value="1"/>
</dbReference>
<dbReference type="InterPro" id="IPR012676">
    <property type="entry name" value="TGS-like"/>
</dbReference>
<dbReference type="Pfam" id="PF13328">
    <property type="entry name" value="HD_4"/>
    <property type="match status" value="1"/>
</dbReference>
<protein>
    <submittedName>
        <fullName evidence="4">(P)ppGpp synthetase I, SpoT/RelA</fullName>
        <ecNumber evidence="4">2.7.6.5</ecNumber>
    </submittedName>
</protein>
<dbReference type="InterPro" id="IPR043519">
    <property type="entry name" value="NT_sf"/>
</dbReference>
<dbReference type="KEGG" id="tsu:Tresu_2140"/>
<accession>F2NW88</accession>
<dbReference type="InterPro" id="IPR004095">
    <property type="entry name" value="TGS"/>
</dbReference>
<dbReference type="InterPro" id="IPR003607">
    <property type="entry name" value="HD/PDEase_dom"/>
</dbReference>
<dbReference type="STRING" id="869209.Tresu_2140"/>
<feature type="region of interest" description="Disordered" evidence="2">
    <location>
        <begin position="599"/>
        <end position="636"/>
    </location>
</feature>
<feature type="domain" description="TGS" evidence="3">
    <location>
        <begin position="397"/>
        <end position="458"/>
    </location>
</feature>
<comment type="function">
    <text evidence="1">In eubacteria ppGpp (guanosine 3'-diphosphate 5'-diphosphate) is a mediator of the stringent response that coordinates a variety of cellular activities in response to changes in nutritional abundance.</text>
</comment>
<dbReference type="SUPFAM" id="SSF109604">
    <property type="entry name" value="HD-domain/PDEase-like"/>
    <property type="match status" value="1"/>
</dbReference>
<evidence type="ECO:0000256" key="1">
    <source>
        <dbReference type="RuleBase" id="RU003847"/>
    </source>
</evidence>
<proteinExistence type="inferred from homology"/>
<name>F2NW88_TRES6</name>
<dbReference type="GO" id="GO:0015969">
    <property type="term" value="P:guanosine tetraphosphate metabolic process"/>
    <property type="evidence" value="ECO:0007669"/>
    <property type="project" value="InterPro"/>
</dbReference>
<evidence type="ECO:0000313" key="5">
    <source>
        <dbReference type="Proteomes" id="UP000006852"/>
    </source>
</evidence>
<dbReference type="PANTHER" id="PTHR21262:SF31">
    <property type="entry name" value="GTP PYROPHOSPHOKINASE"/>
    <property type="match status" value="1"/>
</dbReference>
<dbReference type="eggNOG" id="COG0317">
    <property type="taxonomic scope" value="Bacteria"/>
</dbReference>
<dbReference type="SUPFAM" id="SSF81271">
    <property type="entry name" value="TGS-like"/>
    <property type="match status" value="1"/>
</dbReference>
<dbReference type="HOGENOM" id="CLU_012300_3_0_12"/>
<dbReference type="CDD" id="cd01668">
    <property type="entry name" value="TGS_RSH"/>
    <property type="match status" value="1"/>
</dbReference>
<dbReference type="Gene3D" id="1.10.3210.10">
    <property type="entry name" value="Hypothetical protein af1432"/>
    <property type="match status" value="1"/>
</dbReference>
<dbReference type="PROSITE" id="PS51880">
    <property type="entry name" value="TGS"/>
    <property type="match status" value="1"/>
</dbReference>
<dbReference type="Pfam" id="PF04607">
    <property type="entry name" value="RelA_SpoT"/>
    <property type="match status" value="1"/>
</dbReference>
<dbReference type="GO" id="GO:0015949">
    <property type="term" value="P:nucleobase-containing small molecule interconversion"/>
    <property type="evidence" value="ECO:0007669"/>
    <property type="project" value="UniProtKB-ARBA"/>
</dbReference>
<comment type="similarity">
    <text evidence="1">Belongs to the relA/spoT family.</text>
</comment>
<dbReference type="InterPro" id="IPR012675">
    <property type="entry name" value="Beta-grasp_dom_sf"/>
</dbReference>
<dbReference type="FunFam" id="3.10.20.30:FF:000002">
    <property type="entry name" value="GTP pyrophosphokinase (RelA/SpoT)"/>
    <property type="match status" value="1"/>
</dbReference>
<gene>
    <name evidence="4" type="ordered locus">Tresu_2140</name>
</gene>
<dbReference type="Gene3D" id="3.10.20.30">
    <property type="match status" value="1"/>
</dbReference>
<feature type="compositionally biased region" description="Basic and acidic residues" evidence="2">
    <location>
        <begin position="603"/>
        <end position="636"/>
    </location>
</feature>
<dbReference type="CDD" id="cd05399">
    <property type="entry name" value="NT_Rel-Spo_like"/>
    <property type="match status" value="1"/>
</dbReference>
<organism evidence="4 5">
    <name type="scientific">Treponema succinifaciens (strain ATCC 33096 / DSM 2489 / 6091)</name>
    <dbReference type="NCBI Taxonomy" id="869209"/>
    <lineage>
        <taxon>Bacteria</taxon>
        <taxon>Pseudomonadati</taxon>
        <taxon>Spirochaetota</taxon>
        <taxon>Spirochaetia</taxon>
        <taxon>Spirochaetales</taxon>
        <taxon>Treponemataceae</taxon>
        <taxon>Treponema</taxon>
    </lineage>
</organism>
<evidence type="ECO:0000256" key="2">
    <source>
        <dbReference type="SAM" id="MobiDB-lite"/>
    </source>
</evidence>
<dbReference type="FunFam" id="3.30.460.10:FF:000001">
    <property type="entry name" value="GTP pyrophosphokinase RelA"/>
    <property type="match status" value="1"/>
</dbReference>
<dbReference type="SUPFAM" id="SSF81301">
    <property type="entry name" value="Nucleotidyltransferase"/>
    <property type="match status" value="1"/>
</dbReference>
<reference evidence="4 5" key="1">
    <citation type="journal article" date="2011" name="Stand. Genomic Sci.">
        <title>Complete genome sequence of Treponema succinifaciens type strain (6091).</title>
        <authorList>
            <person name="Han C."/>
            <person name="Gronow S."/>
            <person name="Teshima H."/>
            <person name="Lapidus A."/>
            <person name="Nolan M."/>
            <person name="Lucas S."/>
            <person name="Hammon N."/>
            <person name="Deshpande S."/>
            <person name="Cheng J.F."/>
            <person name="Zeytun A."/>
            <person name="Tapia R."/>
            <person name="Goodwin L."/>
            <person name="Pitluck S."/>
            <person name="Liolios K."/>
            <person name="Pagani I."/>
            <person name="Ivanova N."/>
            <person name="Mavromatis K."/>
            <person name="Mikhailova N."/>
            <person name="Huntemann M."/>
            <person name="Pati A."/>
            <person name="Chen A."/>
            <person name="Palaniappan K."/>
            <person name="Land M."/>
            <person name="Hauser L."/>
            <person name="Brambilla E.M."/>
            <person name="Rohde M."/>
            <person name="Goker M."/>
            <person name="Woyke T."/>
            <person name="Bristow J."/>
            <person name="Eisen J.A."/>
            <person name="Markowitz V."/>
            <person name="Hugenholtz P."/>
            <person name="Kyrpides N.C."/>
            <person name="Klenk H.P."/>
            <person name="Detter J.C."/>
        </authorList>
    </citation>
    <scope>NUCLEOTIDE SEQUENCE [LARGE SCALE GENOMIC DNA]</scope>
    <source>
        <strain evidence="5">ATCC 33096 / DSM 2489 / 6091</strain>
    </source>
</reference>
<dbReference type="NCBIfam" id="TIGR00691">
    <property type="entry name" value="spoT_relA"/>
    <property type="match status" value="1"/>
</dbReference>
<dbReference type="GO" id="GO:0008728">
    <property type="term" value="F:GTP diphosphokinase activity"/>
    <property type="evidence" value="ECO:0007669"/>
    <property type="project" value="UniProtKB-EC"/>
</dbReference>
<keyword evidence="4" id="KW-0808">Transferase</keyword>
<dbReference type="CDD" id="cd00077">
    <property type="entry name" value="HDc"/>
    <property type="match status" value="1"/>
</dbReference>
<dbReference type="GO" id="GO:0005886">
    <property type="term" value="C:plasma membrane"/>
    <property type="evidence" value="ECO:0007669"/>
    <property type="project" value="TreeGrafter"/>
</dbReference>
<dbReference type="Pfam" id="PF02824">
    <property type="entry name" value="TGS"/>
    <property type="match status" value="1"/>
</dbReference>
<keyword evidence="5" id="KW-1185">Reference proteome</keyword>
<dbReference type="EC" id="2.7.6.5" evidence="4"/>
<dbReference type="EMBL" id="CP002631">
    <property type="protein sequence ID" value="AEB15009.1"/>
    <property type="molecule type" value="Genomic_DNA"/>
</dbReference>
<dbReference type="RefSeq" id="WP_013702262.1">
    <property type="nucleotide sequence ID" value="NC_015385.1"/>
</dbReference>
<reference evidence="5" key="2">
    <citation type="submission" date="2011-04" db="EMBL/GenBank/DDBJ databases">
        <title>The complete genome of chromosome of Treponema succinifaciens DSM 2489.</title>
        <authorList>
            <person name="Lucas S."/>
            <person name="Copeland A."/>
            <person name="Lapidus A."/>
            <person name="Bruce D."/>
            <person name="Goodwin L."/>
            <person name="Pitluck S."/>
            <person name="Peters L."/>
            <person name="Kyrpides N."/>
            <person name="Mavromatis K."/>
            <person name="Ivanova N."/>
            <person name="Ovchinnikova G."/>
            <person name="Teshima H."/>
            <person name="Detter J.C."/>
            <person name="Tapia R."/>
            <person name="Han C."/>
            <person name="Land M."/>
            <person name="Hauser L."/>
            <person name="Markowitz V."/>
            <person name="Cheng J.-F."/>
            <person name="Hugenholtz P."/>
            <person name="Woyke T."/>
            <person name="Wu D."/>
            <person name="Gronow S."/>
            <person name="Wellnitz S."/>
            <person name="Brambilla E."/>
            <person name="Klenk H.-P."/>
            <person name="Eisen J.A."/>
        </authorList>
    </citation>
    <scope>NUCLEOTIDE SEQUENCE [LARGE SCALE GENOMIC DNA]</scope>
    <source>
        <strain evidence="5">ATCC 33096 / DSM 2489 / 6091</strain>
    </source>
</reference>
<evidence type="ECO:0000313" key="4">
    <source>
        <dbReference type="EMBL" id="AEB15009.1"/>
    </source>
</evidence>
<dbReference type="InterPro" id="IPR004811">
    <property type="entry name" value="RelA/Spo_fam"/>
</dbReference>